<keyword evidence="7" id="KW-0406">Ion transport</keyword>
<dbReference type="PANTHER" id="PTHR43562">
    <property type="entry name" value="NAPA-TYPE SODIUM/HYDROGEN ANTIPORTER"/>
    <property type="match status" value="1"/>
</dbReference>
<keyword evidence="5 9" id="KW-0812">Transmembrane</keyword>
<keyword evidence="3" id="KW-0813">Transport</keyword>
<organism evidence="11 12">
    <name type="scientific">Candidatus Dormiibacter inghamiae</name>
    <dbReference type="NCBI Taxonomy" id="3127013"/>
    <lineage>
        <taxon>Bacteria</taxon>
        <taxon>Bacillati</taxon>
        <taxon>Candidatus Dormiibacterota</taxon>
        <taxon>Candidatus Dormibacteria</taxon>
        <taxon>Candidatus Dormibacterales</taxon>
        <taxon>Candidatus Dormibacteraceae</taxon>
        <taxon>Candidatus Dormiibacter</taxon>
    </lineage>
</organism>
<protein>
    <submittedName>
        <fullName evidence="11">Cation:proton antiporter</fullName>
    </submittedName>
</protein>
<feature type="transmembrane region" description="Helical" evidence="9">
    <location>
        <begin position="351"/>
        <end position="374"/>
    </location>
</feature>
<proteinExistence type="inferred from homology"/>
<evidence type="ECO:0000256" key="6">
    <source>
        <dbReference type="ARBA" id="ARBA00022989"/>
    </source>
</evidence>
<sequence length="395" mass="39835">MFTSLALLVLAGLTGPLLAGGKRQLAPVLVGELIAGAVLGRTGLHLLNPGTQPLPAFFSLGFAMLMLTAGTEVDLGSKDLRQGAPRAGLAVLVTLAASIPVGLAIGALLQVKPPQLFIVLLAGSSAAVAFPTIQERALTGPAVAMLLAWITLADAMTALVMPLTLTGVGRLPEAILGDALIVAVAAAAIFVGRRLFRTELADEAKRESKHRHWALQLRISVFLLLALAAIAEHTGASLLVAGFAAGIVLRQFHEPHRLVHQLTGLATGFFVPAFFVLLGATLDLNGLVRSPVAMALALTMAVTATAVHVLAAVVAGKERRVPAGLLASAQLGLPAAAAALGLASGALSPPLAAALVAGGCLTLIPATAGAMLLAARGSATEVASESAGGRSPESP</sequence>
<dbReference type="GO" id="GO:1902600">
    <property type="term" value="P:proton transmembrane transport"/>
    <property type="evidence" value="ECO:0007669"/>
    <property type="project" value="InterPro"/>
</dbReference>
<dbReference type="AlphaFoldDB" id="A0A934KKH8"/>
<feature type="transmembrane region" description="Helical" evidence="9">
    <location>
        <begin position="145"/>
        <end position="168"/>
    </location>
</feature>
<evidence type="ECO:0000256" key="3">
    <source>
        <dbReference type="ARBA" id="ARBA00022448"/>
    </source>
</evidence>
<comment type="caution">
    <text evidence="11">The sequence shown here is derived from an EMBL/GenBank/DDBJ whole genome shotgun (WGS) entry which is preliminary data.</text>
</comment>
<dbReference type="Proteomes" id="UP000620075">
    <property type="component" value="Unassembled WGS sequence"/>
</dbReference>
<accession>A0A934KKH8</accession>
<dbReference type="PANTHER" id="PTHR43562:SF1">
    <property type="entry name" value="NA(+)_H(+) ANTIPORTER YJBQ-RELATED"/>
    <property type="match status" value="1"/>
</dbReference>
<feature type="transmembrane region" description="Helical" evidence="9">
    <location>
        <begin position="115"/>
        <end position="133"/>
    </location>
</feature>
<gene>
    <name evidence="11" type="ORF">JF888_14975</name>
</gene>
<keyword evidence="6 9" id="KW-1133">Transmembrane helix</keyword>
<dbReference type="InterPro" id="IPR038770">
    <property type="entry name" value="Na+/solute_symporter_sf"/>
</dbReference>
<dbReference type="InterPro" id="IPR006153">
    <property type="entry name" value="Cation/H_exchanger_TM"/>
</dbReference>
<dbReference type="RefSeq" id="WP_338182153.1">
    <property type="nucleotide sequence ID" value="NZ_JAEKNQ010000058.1"/>
</dbReference>
<dbReference type="GO" id="GO:0015297">
    <property type="term" value="F:antiporter activity"/>
    <property type="evidence" value="ECO:0007669"/>
    <property type="project" value="UniProtKB-KW"/>
</dbReference>
<feature type="transmembrane region" description="Helical" evidence="9">
    <location>
        <begin position="264"/>
        <end position="282"/>
    </location>
</feature>
<keyword evidence="8 9" id="KW-0472">Membrane</keyword>
<comment type="subcellular location">
    <subcellularLocation>
        <location evidence="1">Membrane</location>
        <topology evidence="1">Multi-pass membrane protein</topology>
    </subcellularLocation>
</comment>
<dbReference type="GO" id="GO:0016020">
    <property type="term" value="C:membrane"/>
    <property type="evidence" value="ECO:0007669"/>
    <property type="project" value="UniProtKB-SubCell"/>
</dbReference>
<feature type="transmembrane region" description="Helical" evidence="9">
    <location>
        <begin position="174"/>
        <end position="192"/>
    </location>
</feature>
<evidence type="ECO:0000256" key="7">
    <source>
        <dbReference type="ARBA" id="ARBA00023065"/>
    </source>
</evidence>
<dbReference type="EMBL" id="JAEKNQ010000058">
    <property type="protein sequence ID" value="MBJ7604463.1"/>
    <property type="molecule type" value="Genomic_DNA"/>
</dbReference>
<evidence type="ECO:0000256" key="4">
    <source>
        <dbReference type="ARBA" id="ARBA00022449"/>
    </source>
</evidence>
<evidence type="ECO:0000256" key="8">
    <source>
        <dbReference type="ARBA" id="ARBA00023136"/>
    </source>
</evidence>
<evidence type="ECO:0000313" key="11">
    <source>
        <dbReference type="EMBL" id="MBJ7604463.1"/>
    </source>
</evidence>
<evidence type="ECO:0000256" key="5">
    <source>
        <dbReference type="ARBA" id="ARBA00022692"/>
    </source>
</evidence>
<evidence type="ECO:0000313" key="12">
    <source>
        <dbReference type="Proteomes" id="UP000620075"/>
    </source>
</evidence>
<dbReference type="Gene3D" id="1.20.1530.20">
    <property type="match status" value="1"/>
</dbReference>
<evidence type="ECO:0000256" key="1">
    <source>
        <dbReference type="ARBA" id="ARBA00004141"/>
    </source>
</evidence>
<comment type="similarity">
    <text evidence="2">Belongs to the monovalent cation:proton antiporter 2 (CPA2) transporter (TC 2.A.37) family.</text>
</comment>
<feature type="transmembrane region" description="Helical" evidence="9">
    <location>
        <begin position="294"/>
        <end position="316"/>
    </location>
</feature>
<feature type="transmembrane region" description="Helical" evidence="9">
    <location>
        <begin position="56"/>
        <end position="75"/>
    </location>
</feature>
<feature type="transmembrane region" description="Helical" evidence="9">
    <location>
        <begin position="87"/>
        <end position="109"/>
    </location>
</feature>
<evidence type="ECO:0000256" key="2">
    <source>
        <dbReference type="ARBA" id="ARBA00005551"/>
    </source>
</evidence>
<evidence type="ECO:0000256" key="9">
    <source>
        <dbReference type="SAM" id="Phobius"/>
    </source>
</evidence>
<reference evidence="11 12" key="1">
    <citation type="submission" date="2020-10" db="EMBL/GenBank/DDBJ databases">
        <title>Ca. Dormibacterota MAGs.</title>
        <authorList>
            <person name="Montgomery K."/>
        </authorList>
    </citation>
    <scope>NUCLEOTIDE SEQUENCE [LARGE SCALE GENOMIC DNA]</scope>
    <source>
        <strain evidence="11">SC8811_S16_3</strain>
    </source>
</reference>
<evidence type="ECO:0000259" key="10">
    <source>
        <dbReference type="Pfam" id="PF00999"/>
    </source>
</evidence>
<name>A0A934KKH8_9BACT</name>
<dbReference type="Pfam" id="PF00999">
    <property type="entry name" value="Na_H_Exchanger"/>
    <property type="match status" value="1"/>
</dbReference>
<feature type="domain" description="Cation/H+ exchanger transmembrane" evidence="10">
    <location>
        <begin position="14"/>
        <end position="364"/>
    </location>
</feature>
<keyword evidence="4" id="KW-0050">Antiport</keyword>
<feature type="transmembrane region" description="Helical" evidence="9">
    <location>
        <begin position="323"/>
        <end position="345"/>
    </location>
</feature>